<organism evidence="2 3">
    <name type="scientific">Neohortaea acidophila</name>
    <dbReference type="NCBI Taxonomy" id="245834"/>
    <lineage>
        <taxon>Eukaryota</taxon>
        <taxon>Fungi</taxon>
        <taxon>Dikarya</taxon>
        <taxon>Ascomycota</taxon>
        <taxon>Pezizomycotina</taxon>
        <taxon>Dothideomycetes</taxon>
        <taxon>Dothideomycetidae</taxon>
        <taxon>Mycosphaerellales</taxon>
        <taxon>Teratosphaeriaceae</taxon>
        <taxon>Neohortaea</taxon>
    </lineage>
</organism>
<reference evidence="2" key="1">
    <citation type="journal article" date="2020" name="Stud. Mycol.">
        <title>101 Dothideomycetes genomes: a test case for predicting lifestyles and emergence of pathogens.</title>
        <authorList>
            <person name="Haridas S."/>
            <person name="Albert R."/>
            <person name="Binder M."/>
            <person name="Bloem J."/>
            <person name="Labutti K."/>
            <person name="Salamov A."/>
            <person name="Andreopoulos B."/>
            <person name="Baker S."/>
            <person name="Barry K."/>
            <person name="Bills G."/>
            <person name="Bluhm B."/>
            <person name="Cannon C."/>
            <person name="Castanera R."/>
            <person name="Culley D."/>
            <person name="Daum C."/>
            <person name="Ezra D."/>
            <person name="Gonzalez J."/>
            <person name="Henrissat B."/>
            <person name="Kuo A."/>
            <person name="Liang C."/>
            <person name="Lipzen A."/>
            <person name="Lutzoni F."/>
            <person name="Magnuson J."/>
            <person name="Mondo S."/>
            <person name="Nolan M."/>
            <person name="Ohm R."/>
            <person name="Pangilinan J."/>
            <person name="Park H.-J."/>
            <person name="Ramirez L."/>
            <person name="Alfaro M."/>
            <person name="Sun H."/>
            <person name="Tritt A."/>
            <person name="Yoshinaga Y."/>
            <person name="Zwiers L.-H."/>
            <person name="Turgeon B."/>
            <person name="Goodwin S."/>
            <person name="Spatafora J."/>
            <person name="Crous P."/>
            <person name="Grigoriev I."/>
        </authorList>
    </citation>
    <scope>NUCLEOTIDE SEQUENCE</scope>
    <source>
        <strain evidence="2">CBS 113389</strain>
    </source>
</reference>
<accession>A0A6A6Q2F9</accession>
<proteinExistence type="predicted"/>
<sequence>MLFSTTSLLALAATALASPARRAETVCPAATTLEYAQRVVYAYAQTAPGATYAAFESIPFGVGGKSGACTTVIIPDGTGCQIPVGTTGNGVVQFGTETRQAFSQVTGQYETFPNGTSLIRTNVTLGVRNLVPVPFTFTGEVYLDFNSDCDIYAVRAYAQVPTKVLEQEFQLAGIPIAACTDLPV</sequence>
<dbReference type="Proteomes" id="UP000799767">
    <property type="component" value="Unassembled WGS sequence"/>
</dbReference>
<evidence type="ECO:0008006" key="4">
    <source>
        <dbReference type="Google" id="ProtNLM"/>
    </source>
</evidence>
<evidence type="ECO:0000313" key="2">
    <source>
        <dbReference type="EMBL" id="KAF2485853.1"/>
    </source>
</evidence>
<feature type="chain" id="PRO_5025613954" description="Ubiquitin 3 binding protein But2 C-terminal domain-containing protein" evidence="1">
    <location>
        <begin position="18"/>
        <end position="184"/>
    </location>
</feature>
<name>A0A6A6Q2F9_9PEZI</name>
<keyword evidence="1" id="KW-0732">Signal</keyword>
<evidence type="ECO:0000256" key="1">
    <source>
        <dbReference type="SAM" id="SignalP"/>
    </source>
</evidence>
<dbReference type="RefSeq" id="XP_033592422.1">
    <property type="nucleotide sequence ID" value="XM_033735293.1"/>
</dbReference>
<dbReference type="AlphaFoldDB" id="A0A6A6Q2F9"/>
<dbReference type="EMBL" id="MU001633">
    <property type="protein sequence ID" value="KAF2485853.1"/>
    <property type="molecule type" value="Genomic_DNA"/>
</dbReference>
<protein>
    <recommendedName>
        <fullName evidence="4">Ubiquitin 3 binding protein But2 C-terminal domain-containing protein</fullName>
    </recommendedName>
</protein>
<dbReference type="GeneID" id="54476295"/>
<evidence type="ECO:0000313" key="3">
    <source>
        <dbReference type="Proteomes" id="UP000799767"/>
    </source>
</evidence>
<keyword evidence="3" id="KW-1185">Reference proteome</keyword>
<feature type="signal peptide" evidence="1">
    <location>
        <begin position="1"/>
        <end position="17"/>
    </location>
</feature>
<gene>
    <name evidence="2" type="ORF">BDY17DRAFT_309143</name>
</gene>
<dbReference type="OrthoDB" id="3548295at2759"/>